<dbReference type="Proteomes" id="UP001084197">
    <property type="component" value="Unassembled WGS sequence"/>
</dbReference>
<proteinExistence type="inferred from homology"/>
<gene>
    <name evidence="9" type="ORF">OWO01_00805</name>
</gene>
<evidence type="ECO:0000256" key="2">
    <source>
        <dbReference type="ARBA" id="ARBA00005658"/>
    </source>
</evidence>
<dbReference type="PANTHER" id="PTHR30047">
    <property type="entry name" value="HIGH-AFFINITY CHOLINE TRANSPORT PROTEIN-RELATED"/>
    <property type="match status" value="1"/>
</dbReference>
<dbReference type="NCBIfam" id="TIGR00842">
    <property type="entry name" value="bcct"/>
    <property type="match status" value="1"/>
</dbReference>
<dbReference type="RefSeq" id="WP_268778510.1">
    <property type="nucleotide sequence ID" value="NZ_JAPRAT010000001.1"/>
</dbReference>
<evidence type="ECO:0000256" key="4">
    <source>
        <dbReference type="ARBA" id="ARBA00022475"/>
    </source>
</evidence>
<feature type="transmembrane region" description="Helical" evidence="8">
    <location>
        <begin position="421"/>
        <end position="443"/>
    </location>
</feature>
<keyword evidence="4" id="KW-1003">Cell membrane</keyword>
<dbReference type="GO" id="GO:0022857">
    <property type="term" value="F:transmembrane transporter activity"/>
    <property type="evidence" value="ECO:0007669"/>
    <property type="project" value="InterPro"/>
</dbReference>
<dbReference type="PANTHER" id="PTHR30047:SF7">
    <property type="entry name" value="HIGH-AFFINITY CHOLINE TRANSPORT PROTEIN"/>
    <property type="match status" value="1"/>
</dbReference>
<feature type="transmembrane region" description="Helical" evidence="8">
    <location>
        <begin position="153"/>
        <end position="174"/>
    </location>
</feature>
<organism evidence="9 10">
    <name type="scientific">Natronobacillus azotifigens</name>
    <dbReference type="NCBI Taxonomy" id="472978"/>
    <lineage>
        <taxon>Bacteria</taxon>
        <taxon>Bacillati</taxon>
        <taxon>Bacillota</taxon>
        <taxon>Bacilli</taxon>
        <taxon>Bacillales</taxon>
        <taxon>Bacillaceae</taxon>
        <taxon>Natronobacillus</taxon>
    </lineage>
</organism>
<protein>
    <submittedName>
        <fullName evidence="9">BCCT family transporter</fullName>
    </submittedName>
</protein>
<sequence length="527" mass="57506">MNCILRRKTMNEESYQYRTKKPSIVFYCSAVIVSLFVLWGAITPSSLYEATAEALDWMIHHFGWFYMLVTLSFVVFVIGLAAGPYGRLKLGKPDDLPEYTWFSWIGMLFAAGVGVGFVFWGVAEPLLYFGDPPPIGVEANTTEAALASLRYSVFHWALHPWAIFSIIGLTLAYVQYKKDQPALISSAFYPLIGEKANGKTGQAINFLAVITTAIGVATTFGLSALQISGGLSYLTNIPNNATTQMVIIGIVTILFMISAARGVNKGIKILSNTNLVVAVLLFTFVIVVGPTIFILENTVTTLGGYVSNLIPMSLTLTPFSDSDWLGRNTIFFWAWHVSWAPFVGLFIARISRGRTIREFIAGVLVVPSLVAILWFSVFGGTALNIEMIQSGGIAELVNNEVEVALFAMLAELPLHTVTSTLAVLLVIIFFITSADSASYVLGVMSSKGSLSPKRWVKFVWGILIAGTASVLLLSGEGGLDALQTASIVVALPFTVIMILMIISVLFMFSNDLYVQGRQEKKENNTKE</sequence>
<evidence type="ECO:0000256" key="3">
    <source>
        <dbReference type="ARBA" id="ARBA00022448"/>
    </source>
</evidence>
<dbReference type="Pfam" id="PF02028">
    <property type="entry name" value="BCCT"/>
    <property type="match status" value="1"/>
</dbReference>
<feature type="transmembrane region" description="Helical" evidence="8">
    <location>
        <begin position="62"/>
        <end position="81"/>
    </location>
</feature>
<dbReference type="AlphaFoldDB" id="A0A9J6R911"/>
<keyword evidence="7 8" id="KW-0472">Membrane</keyword>
<feature type="transmembrane region" description="Helical" evidence="8">
    <location>
        <begin position="24"/>
        <end position="42"/>
    </location>
</feature>
<feature type="transmembrane region" description="Helical" evidence="8">
    <location>
        <begin position="485"/>
        <end position="508"/>
    </location>
</feature>
<keyword evidence="3" id="KW-0813">Transport</keyword>
<keyword evidence="10" id="KW-1185">Reference proteome</keyword>
<evidence type="ECO:0000313" key="9">
    <source>
        <dbReference type="EMBL" id="MCZ0701748.1"/>
    </source>
</evidence>
<keyword evidence="5 8" id="KW-0812">Transmembrane</keyword>
<keyword evidence="6 8" id="KW-1133">Transmembrane helix</keyword>
<evidence type="ECO:0000256" key="6">
    <source>
        <dbReference type="ARBA" id="ARBA00022989"/>
    </source>
</evidence>
<comment type="subcellular location">
    <subcellularLocation>
        <location evidence="1">Cell membrane</location>
        <topology evidence="1">Multi-pass membrane protein</topology>
    </subcellularLocation>
</comment>
<feature type="transmembrane region" description="Helical" evidence="8">
    <location>
        <begin position="359"/>
        <end position="377"/>
    </location>
</feature>
<feature type="transmembrane region" description="Helical" evidence="8">
    <location>
        <begin position="330"/>
        <end position="347"/>
    </location>
</feature>
<evidence type="ECO:0000256" key="8">
    <source>
        <dbReference type="SAM" id="Phobius"/>
    </source>
</evidence>
<evidence type="ECO:0000256" key="5">
    <source>
        <dbReference type="ARBA" id="ARBA00022692"/>
    </source>
</evidence>
<comment type="caution">
    <text evidence="9">The sequence shown here is derived from an EMBL/GenBank/DDBJ whole genome shotgun (WGS) entry which is preliminary data.</text>
</comment>
<feature type="transmembrane region" description="Helical" evidence="8">
    <location>
        <begin position="245"/>
        <end position="263"/>
    </location>
</feature>
<name>A0A9J6R911_9BACI</name>
<comment type="similarity">
    <text evidence="2">Belongs to the BCCT transporter (TC 2.A.15) family.</text>
</comment>
<reference evidence="9" key="1">
    <citation type="submission" date="2022-11" db="EMBL/GenBank/DDBJ databases">
        <title>WGS of Natronobacillus azotifigens 24KS-1, an anaerobic diazotrophic haloalkaliphile from soda-rich habitats.</title>
        <authorList>
            <person name="Sorokin D.Y."/>
            <person name="Merkel A.Y."/>
        </authorList>
    </citation>
    <scope>NUCLEOTIDE SEQUENCE</scope>
    <source>
        <strain evidence="9">24KS-1</strain>
    </source>
</reference>
<dbReference type="GO" id="GO:0005886">
    <property type="term" value="C:plasma membrane"/>
    <property type="evidence" value="ECO:0007669"/>
    <property type="project" value="UniProtKB-SubCell"/>
</dbReference>
<dbReference type="InterPro" id="IPR000060">
    <property type="entry name" value="BCCT_transptr"/>
</dbReference>
<feature type="transmembrane region" description="Helical" evidence="8">
    <location>
        <begin position="101"/>
        <end position="123"/>
    </location>
</feature>
<evidence type="ECO:0000256" key="7">
    <source>
        <dbReference type="ARBA" id="ARBA00023136"/>
    </source>
</evidence>
<evidence type="ECO:0000256" key="1">
    <source>
        <dbReference type="ARBA" id="ARBA00004651"/>
    </source>
</evidence>
<accession>A0A9J6R911</accession>
<evidence type="ECO:0000313" key="10">
    <source>
        <dbReference type="Proteomes" id="UP001084197"/>
    </source>
</evidence>
<feature type="transmembrane region" description="Helical" evidence="8">
    <location>
        <begin position="275"/>
        <end position="295"/>
    </location>
</feature>
<feature type="transmembrane region" description="Helical" evidence="8">
    <location>
        <begin position="455"/>
        <end position="473"/>
    </location>
</feature>
<dbReference type="EMBL" id="JAPRAT010000001">
    <property type="protein sequence ID" value="MCZ0701748.1"/>
    <property type="molecule type" value="Genomic_DNA"/>
</dbReference>
<feature type="transmembrane region" description="Helical" evidence="8">
    <location>
        <begin position="204"/>
        <end position="225"/>
    </location>
</feature>